<dbReference type="EnsemblBacteria" id="ABF43136">
    <property type="protein sequence ID" value="ABF43136"/>
    <property type="gene ID" value="Acid345_4136"/>
</dbReference>
<dbReference type="KEGG" id="aba:Acid345_4136"/>
<dbReference type="SMART" id="SM00612">
    <property type="entry name" value="Kelch"/>
    <property type="match status" value="6"/>
</dbReference>
<keyword evidence="3" id="KW-1133">Transmembrane helix</keyword>
<proteinExistence type="predicted"/>
<dbReference type="HOGENOM" id="CLU_451128_0_0_0"/>
<reference evidence="4 5" key="1">
    <citation type="journal article" date="2009" name="Appl. Environ. Microbiol.">
        <title>Three genomes from the phylum Acidobacteria provide insight into the lifestyles of these microorganisms in soils.</title>
        <authorList>
            <person name="Ward N.L."/>
            <person name="Challacombe J.F."/>
            <person name="Janssen P.H."/>
            <person name="Henrissat B."/>
            <person name="Coutinho P.M."/>
            <person name="Wu M."/>
            <person name="Xie G."/>
            <person name="Haft D.H."/>
            <person name="Sait M."/>
            <person name="Badger J."/>
            <person name="Barabote R.D."/>
            <person name="Bradley B."/>
            <person name="Brettin T.S."/>
            <person name="Brinkac L.M."/>
            <person name="Bruce D."/>
            <person name="Creasy T."/>
            <person name="Daugherty S.C."/>
            <person name="Davidsen T.M."/>
            <person name="DeBoy R.T."/>
            <person name="Detter J.C."/>
            <person name="Dodson R.J."/>
            <person name="Durkin A.S."/>
            <person name="Ganapathy A."/>
            <person name="Gwinn-Giglio M."/>
            <person name="Han C.S."/>
            <person name="Khouri H."/>
            <person name="Kiss H."/>
            <person name="Kothari S.P."/>
            <person name="Madupu R."/>
            <person name="Nelson K.E."/>
            <person name="Nelson W.C."/>
            <person name="Paulsen I."/>
            <person name="Penn K."/>
            <person name="Ren Q."/>
            <person name="Rosovitz M.J."/>
            <person name="Selengut J.D."/>
            <person name="Shrivastava S."/>
            <person name="Sullivan S.A."/>
            <person name="Tapia R."/>
            <person name="Thompson L.S."/>
            <person name="Watkins K.L."/>
            <person name="Yang Q."/>
            <person name="Yu C."/>
            <person name="Zafar N."/>
            <person name="Zhou L."/>
            <person name="Kuske C.R."/>
        </authorList>
    </citation>
    <scope>NUCLEOTIDE SEQUENCE [LARGE SCALE GENOMIC DNA]</scope>
    <source>
        <strain evidence="4 5">Ellin345</strain>
    </source>
</reference>
<evidence type="ECO:0000313" key="5">
    <source>
        <dbReference type="Proteomes" id="UP000002432"/>
    </source>
</evidence>
<dbReference type="InterPro" id="IPR015915">
    <property type="entry name" value="Kelch-typ_b-propeller"/>
</dbReference>
<dbReference type="PANTHER" id="PTHR46344">
    <property type="entry name" value="OS02G0202900 PROTEIN"/>
    <property type="match status" value="1"/>
</dbReference>
<dbReference type="STRING" id="204669.Acid345_4136"/>
<dbReference type="Gene3D" id="2.130.10.80">
    <property type="entry name" value="Galactose oxidase/kelch, beta-propeller"/>
    <property type="match status" value="4"/>
</dbReference>
<dbReference type="SUPFAM" id="SSF117281">
    <property type="entry name" value="Kelch motif"/>
    <property type="match status" value="1"/>
</dbReference>
<keyword evidence="3" id="KW-0812">Transmembrane</keyword>
<evidence type="ECO:0000256" key="3">
    <source>
        <dbReference type="SAM" id="Phobius"/>
    </source>
</evidence>
<evidence type="ECO:0000256" key="2">
    <source>
        <dbReference type="ARBA" id="ARBA00022737"/>
    </source>
</evidence>
<dbReference type="PANTHER" id="PTHR46344:SF27">
    <property type="entry name" value="KELCH REPEAT SUPERFAMILY PROTEIN"/>
    <property type="match status" value="1"/>
</dbReference>
<dbReference type="OrthoDB" id="116319at2"/>
<protein>
    <submittedName>
        <fullName evidence="4">Kelch repeat protein</fullName>
    </submittedName>
</protein>
<dbReference type="Pfam" id="PF01344">
    <property type="entry name" value="Kelch_1"/>
    <property type="match status" value="1"/>
</dbReference>
<dbReference type="InterPro" id="IPR006652">
    <property type="entry name" value="Kelch_1"/>
</dbReference>
<evidence type="ECO:0000313" key="4">
    <source>
        <dbReference type="EMBL" id="ABF43136.1"/>
    </source>
</evidence>
<dbReference type="EMBL" id="CP000360">
    <property type="protein sequence ID" value="ABF43136.1"/>
    <property type="molecule type" value="Genomic_DNA"/>
</dbReference>
<evidence type="ECO:0000256" key="1">
    <source>
        <dbReference type="ARBA" id="ARBA00022441"/>
    </source>
</evidence>
<dbReference type="Proteomes" id="UP000002432">
    <property type="component" value="Chromosome"/>
</dbReference>
<dbReference type="AlphaFoldDB" id="Q1IJ14"/>
<keyword evidence="1" id="KW-0880">Kelch repeat</keyword>
<keyword evidence="3" id="KW-0472">Membrane</keyword>
<name>Q1IJ14_KORVE</name>
<keyword evidence="2" id="KW-0677">Repeat</keyword>
<dbReference type="InterPro" id="IPR037293">
    <property type="entry name" value="Gal_Oxidase_central_sf"/>
</dbReference>
<organism evidence="4 5">
    <name type="scientific">Koribacter versatilis (strain Ellin345)</name>
    <dbReference type="NCBI Taxonomy" id="204669"/>
    <lineage>
        <taxon>Bacteria</taxon>
        <taxon>Pseudomonadati</taxon>
        <taxon>Acidobacteriota</taxon>
        <taxon>Terriglobia</taxon>
        <taxon>Terriglobales</taxon>
        <taxon>Candidatus Korobacteraceae</taxon>
        <taxon>Candidatus Korobacter</taxon>
    </lineage>
</organism>
<accession>Q1IJ14</accession>
<dbReference type="RefSeq" id="WP_011524935.1">
    <property type="nucleotide sequence ID" value="NC_008009.1"/>
</dbReference>
<gene>
    <name evidence="4" type="ordered locus">Acid345_4136</name>
</gene>
<keyword evidence="5" id="KW-1185">Reference proteome</keyword>
<feature type="transmembrane region" description="Helical" evidence="3">
    <location>
        <begin position="9"/>
        <end position="29"/>
    </location>
</feature>
<dbReference type="eggNOG" id="COG3055">
    <property type="taxonomic scope" value="Bacteria"/>
</dbReference>
<sequence>MFAKFLRTLSVASVITGWMFWTVSLYGAANFTTTGSMLTARNQFTATLLNNGKVLIVGGAGSTHILASAELYDPASGTFSTTGSLATSRFLHTATLLANGKVLVTGGYTDNPPPGYGTAWLGTAELYDPASGTWTSTGSMAAKRYDHTATRLADGRVLVAGGWGAGIVGSAEIYNPNTGTFSATGGLITARYMHTATRLNNGTVLVAGGGCSGTCPGGGSTLSNAEIYSPTTGSFSATGSMTQGVAGHAATLMFDGRVVLAGGTWANVYNPQAGTFTATAGTMTYSHGSPSLVVLGNGTVLVAGGNTSIAVAEIYNPSTSTFSTTASMATARSLQSSVLLNNGSVLVAGGNSSSSLLSSAELYQPATYLPSPPSGATAFNNLQSAGGNPGVWTKCEGACAGSGGSSGSGSLTLGVASPSLSGASMKQVDNGASWNVLYYRHLGCATLPGGVCTGVSNFLDDLWFYIPSTTTQLQALEFDPDLYLGGYDYFASMQCDNASHTWRRWHEDHDANHGWVPSSIPCTILSSVNTWHHLQLFVTMDTTNRIYAYQTFLVDGVPIYSAAQDTYNPYFDGSGNNLNIQQQIDNNSSATSNTVYYDKYNLTVW</sequence>